<feature type="region of interest" description="Disordered" evidence="1">
    <location>
        <begin position="98"/>
        <end position="146"/>
    </location>
</feature>
<dbReference type="AlphaFoldDB" id="A0AA41SL52"/>
<dbReference type="Proteomes" id="UP001166674">
    <property type="component" value="Unassembled WGS sequence"/>
</dbReference>
<evidence type="ECO:0000256" key="1">
    <source>
        <dbReference type="SAM" id="MobiDB-lite"/>
    </source>
</evidence>
<comment type="caution">
    <text evidence="2">The sequence shown here is derived from an EMBL/GenBank/DDBJ whole genome shotgun (WGS) entry which is preliminary data.</text>
</comment>
<reference evidence="2" key="1">
    <citation type="submission" date="2020-03" db="EMBL/GenBank/DDBJ databases">
        <title>Studies in the Genomics of Life Span.</title>
        <authorList>
            <person name="Glass D."/>
        </authorList>
    </citation>
    <scope>NUCLEOTIDE SEQUENCE</scope>
    <source>
        <strain evidence="2">SUZIE</strain>
        <tissue evidence="2">Muscle</tissue>
    </source>
</reference>
<evidence type="ECO:0000313" key="3">
    <source>
        <dbReference type="Proteomes" id="UP001166674"/>
    </source>
</evidence>
<sequence>MGMNLNPKTCMCKNYVHFSRTQDISLMGKESLNTPQLQADTVQMEAETVQLEAETLEMEEEEELQISVEEPQMQSMFEELLKDMSSVFQIEQEDLPEWEASEGESEVFRSQEVSQIQTAEESSKPSEDGQPGKKSKVPKQVSTEPLQIRGKEVKRTQKSKSGIPALRLRKSLKYHHDQKLPEKILQASFSPHMHDLCTTTPGRELPIDLHLASRVYHTANKKGHSNLLEFFGSCFLDDHFIDTEKDRILYGIPVRRENEDYVSVPLVPPGTPCEWAQGTRQYAHKPYLSLLGEETSAYPELTKMFWNPTAPKFSVPESVMRDTLYPKYERAKSAVELRKKFTTKSLEIKDDIGRNLRVLMFQKRRALELQLAEQNKAEMHPSTRASIDEHLESTQDKSHFEDVSLSLVEASKKAGVTYIIYPKKKKMKWKKKLKMLKLTSVYKELAKAPKTIQRSRSSYIIL</sequence>
<feature type="compositionally biased region" description="Basic and acidic residues" evidence="1">
    <location>
        <begin position="121"/>
        <end position="131"/>
    </location>
</feature>
<protein>
    <submittedName>
        <fullName evidence="2">Tetratricopeptide repeat protein 6</fullName>
    </submittedName>
</protein>
<keyword evidence="3" id="KW-1185">Reference proteome</keyword>
<dbReference type="EMBL" id="JAATJV010140000">
    <property type="protein sequence ID" value="MBZ3869653.1"/>
    <property type="molecule type" value="Genomic_DNA"/>
</dbReference>
<gene>
    <name evidence="2" type="ORF">SUZIE_104015</name>
</gene>
<organism evidence="2 3">
    <name type="scientific">Sciurus carolinensis</name>
    <name type="common">Eastern gray squirrel</name>
    <dbReference type="NCBI Taxonomy" id="30640"/>
    <lineage>
        <taxon>Eukaryota</taxon>
        <taxon>Metazoa</taxon>
        <taxon>Chordata</taxon>
        <taxon>Craniata</taxon>
        <taxon>Vertebrata</taxon>
        <taxon>Euteleostomi</taxon>
        <taxon>Mammalia</taxon>
        <taxon>Eutheria</taxon>
        <taxon>Euarchontoglires</taxon>
        <taxon>Glires</taxon>
        <taxon>Rodentia</taxon>
        <taxon>Sciuromorpha</taxon>
        <taxon>Sciuridae</taxon>
        <taxon>Sciurinae</taxon>
        <taxon>Sciurini</taxon>
        <taxon>Sciurus</taxon>
    </lineage>
</organism>
<proteinExistence type="predicted"/>
<evidence type="ECO:0000313" key="2">
    <source>
        <dbReference type="EMBL" id="MBZ3869653.1"/>
    </source>
</evidence>
<name>A0AA41SL52_SCICA</name>
<feature type="compositionally biased region" description="Polar residues" evidence="1">
    <location>
        <begin position="111"/>
        <end position="120"/>
    </location>
</feature>
<accession>A0AA41SL52</accession>